<dbReference type="Proteomes" id="UP000269945">
    <property type="component" value="Unassembled WGS sequence"/>
</dbReference>
<evidence type="ECO:0000313" key="2">
    <source>
        <dbReference type="EMBL" id="VCW67751.1"/>
    </source>
</evidence>
<name>A0A9X9PUZ7_GULGU</name>
<sequence>WQGLASEGRGKHRANTGAQLDTEGRARWQSKRPTGATCSGTPDRRSEQAVILDVRKTRRGGDGEGSGGRKAGSEGGRCWNPAEPEGLAQTALLTCGGRL</sequence>
<feature type="compositionally biased region" description="Gly residues" evidence="1">
    <location>
        <begin position="63"/>
        <end position="75"/>
    </location>
</feature>
<feature type="region of interest" description="Disordered" evidence="1">
    <location>
        <begin position="1"/>
        <end position="83"/>
    </location>
</feature>
<gene>
    <name evidence="2" type="ORF">BN2614_LOCUS1</name>
</gene>
<keyword evidence="3" id="KW-1185">Reference proteome</keyword>
<feature type="non-terminal residue" evidence="2">
    <location>
        <position position="99"/>
    </location>
</feature>
<proteinExistence type="predicted"/>
<feature type="compositionally biased region" description="Basic and acidic residues" evidence="1">
    <location>
        <begin position="42"/>
        <end position="62"/>
    </location>
</feature>
<reference evidence="2 3" key="1">
    <citation type="submission" date="2018-10" db="EMBL/GenBank/DDBJ databases">
        <authorList>
            <person name="Ekblom R."/>
            <person name="Jareborg N."/>
        </authorList>
    </citation>
    <scope>NUCLEOTIDE SEQUENCE [LARGE SCALE GENOMIC DNA]</scope>
    <source>
        <tissue evidence="2">Muscle</tissue>
    </source>
</reference>
<feature type="non-terminal residue" evidence="2">
    <location>
        <position position="1"/>
    </location>
</feature>
<protein>
    <submittedName>
        <fullName evidence="2">Uncharacterized protein</fullName>
    </submittedName>
</protein>
<evidence type="ECO:0000313" key="3">
    <source>
        <dbReference type="Proteomes" id="UP000269945"/>
    </source>
</evidence>
<comment type="caution">
    <text evidence="2">The sequence shown here is derived from an EMBL/GenBank/DDBJ whole genome shotgun (WGS) entry which is preliminary data.</text>
</comment>
<accession>A0A9X9PUZ7</accession>
<dbReference type="EMBL" id="CYRY02003076">
    <property type="protein sequence ID" value="VCW67751.1"/>
    <property type="molecule type" value="Genomic_DNA"/>
</dbReference>
<organism evidence="2 3">
    <name type="scientific">Gulo gulo</name>
    <name type="common">Wolverine</name>
    <name type="synonym">Gluton</name>
    <dbReference type="NCBI Taxonomy" id="48420"/>
    <lineage>
        <taxon>Eukaryota</taxon>
        <taxon>Metazoa</taxon>
        <taxon>Chordata</taxon>
        <taxon>Craniata</taxon>
        <taxon>Vertebrata</taxon>
        <taxon>Euteleostomi</taxon>
        <taxon>Mammalia</taxon>
        <taxon>Eutheria</taxon>
        <taxon>Laurasiatheria</taxon>
        <taxon>Carnivora</taxon>
        <taxon>Caniformia</taxon>
        <taxon>Musteloidea</taxon>
        <taxon>Mustelidae</taxon>
        <taxon>Guloninae</taxon>
        <taxon>Gulo</taxon>
    </lineage>
</organism>
<dbReference type="AlphaFoldDB" id="A0A9X9PUZ7"/>
<evidence type="ECO:0000256" key="1">
    <source>
        <dbReference type="SAM" id="MobiDB-lite"/>
    </source>
</evidence>